<evidence type="ECO:0000259" key="9">
    <source>
        <dbReference type="PROSITE" id="PS51471"/>
    </source>
</evidence>
<evidence type="ECO:0000256" key="3">
    <source>
        <dbReference type="ARBA" id="ARBA00007879"/>
    </source>
</evidence>
<protein>
    <recommendedName>
        <fullName evidence="9">Fe2OG dioxygenase domain-containing protein</fullName>
    </recommendedName>
</protein>
<comment type="similarity">
    <text evidence="3">Belongs to the alkB family.</text>
</comment>
<dbReference type="Pfam" id="PF13532">
    <property type="entry name" value="2OG-FeII_Oxy_2"/>
    <property type="match status" value="1"/>
</dbReference>
<dbReference type="PANTHER" id="PTHR46030">
    <property type="entry name" value="ALPHA-KETOGLUTARATE-DEPENDENT DIOXYGENASE ALKB HOMOLOG 6"/>
    <property type="match status" value="1"/>
</dbReference>
<dbReference type="PANTHER" id="PTHR46030:SF1">
    <property type="entry name" value="ALPHA-KETOGLUTARATE-DEPENDENT DIOXYGENASE ALKB HOMOLOG 6"/>
    <property type="match status" value="1"/>
</dbReference>
<comment type="cofactor">
    <cofactor evidence="1">
        <name>Fe(2+)</name>
        <dbReference type="ChEBI" id="CHEBI:29033"/>
    </cofactor>
</comment>
<keyword evidence="8" id="KW-0539">Nucleus</keyword>
<dbReference type="EnsemblMetazoa" id="CLYHEMT020597.1">
    <property type="protein sequence ID" value="CLYHEMP020597.1"/>
    <property type="gene ID" value="CLYHEMG020597"/>
</dbReference>
<evidence type="ECO:0000313" key="10">
    <source>
        <dbReference type="EnsemblMetazoa" id="CLYHEMP020597.1"/>
    </source>
</evidence>
<comment type="subcellular location">
    <subcellularLocation>
        <location evidence="2">Nucleus</location>
    </subcellularLocation>
</comment>
<dbReference type="Gene3D" id="2.60.120.590">
    <property type="entry name" value="Alpha-ketoglutarate-dependent dioxygenase AlkB-like"/>
    <property type="match status" value="1"/>
</dbReference>
<evidence type="ECO:0000256" key="5">
    <source>
        <dbReference type="ARBA" id="ARBA00022964"/>
    </source>
</evidence>
<proteinExistence type="inferred from homology"/>
<evidence type="ECO:0000313" key="11">
    <source>
        <dbReference type="Proteomes" id="UP000594262"/>
    </source>
</evidence>
<dbReference type="GO" id="GO:0005634">
    <property type="term" value="C:nucleus"/>
    <property type="evidence" value="ECO:0007669"/>
    <property type="project" value="UniProtKB-SubCell"/>
</dbReference>
<dbReference type="Proteomes" id="UP000594262">
    <property type="component" value="Unplaced"/>
</dbReference>
<evidence type="ECO:0000256" key="1">
    <source>
        <dbReference type="ARBA" id="ARBA00001954"/>
    </source>
</evidence>
<sequence length="228" mass="26426">MIEINYKDFFVPEIPSSAFYIPNFITKEEEANLVKNIQQAPKPKWTQLSNRRLQNWGGLPHEKGMIPEKVPPWLDVYFKKLYSMNIFDGKKPNHALVNEYLPGQGIMPHVDGPAFYPTISTINLGSHTLLDFYKPLAENEGEDISLSSRYVGSFLLEPRSLVCFKEDMYHHYLHGIEERTTDILSEKKILNKTDDMNLSETKTRKTRISVTIRHFPKILNIGLKFGRK</sequence>
<feature type="domain" description="Fe2OG dioxygenase" evidence="9">
    <location>
        <begin position="91"/>
        <end position="216"/>
    </location>
</feature>
<dbReference type="InterPro" id="IPR032862">
    <property type="entry name" value="ALKBH6"/>
</dbReference>
<dbReference type="GeneID" id="136816019"/>
<dbReference type="SUPFAM" id="SSF51197">
    <property type="entry name" value="Clavaminate synthase-like"/>
    <property type="match status" value="1"/>
</dbReference>
<dbReference type="RefSeq" id="XP_066928543.1">
    <property type="nucleotide sequence ID" value="XM_067072442.1"/>
</dbReference>
<keyword evidence="7" id="KW-0408">Iron</keyword>
<dbReference type="InterPro" id="IPR027450">
    <property type="entry name" value="AlkB-like"/>
</dbReference>
<dbReference type="GO" id="GO:0051213">
    <property type="term" value="F:dioxygenase activity"/>
    <property type="evidence" value="ECO:0007669"/>
    <property type="project" value="UniProtKB-KW"/>
</dbReference>
<dbReference type="GO" id="GO:0046872">
    <property type="term" value="F:metal ion binding"/>
    <property type="evidence" value="ECO:0007669"/>
    <property type="project" value="UniProtKB-KW"/>
</dbReference>
<evidence type="ECO:0000256" key="8">
    <source>
        <dbReference type="ARBA" id="ARBA00023242"/>
    </source>
</evidence>
<evidence type="ECO:0000256" key="7">
    <source>
        <dbReference type="ARBA" id="ARBA00023004"/>
    </source>
</evidence>
<dbReference type="InterPro" id="IPR005123">
    <property type="entry name" value="Oxoglu/Fe-dep_dioxygenase_dom"/>
</dbReference>
<organism evidence="10 11">
    <name type="scientific">Clytia hemisphaerica</name>
    <dbReference type="NCBI Taxonomy" id="252671"/>
    <lineage>
        <taxon>Eukaryota</taxon>
        <taxon>Metazoa</taxon>
        <taxon>Cnidaria</taxon>
        <taxon>Hydrozoa</taxon>
        <taxon>Hydroidolina</taxon>
        <taxon>Leptothecata</taxon>
        <taxon>Obeliida</taxon>
        <taxon>Clytiidae</taxon>
        <taxon>Clytia</taxon>
    </lineage>
</organism>
<dbReference type="InterPro" id="IPR037151">
    <property type="entry name" value="AlkB-like_sf"/>
</dbReference>
<name>A0A7M5XAW0_9CNID</name>
<evidence type="ECO:0000256" key="4">
    <source>
        <dbReference type="ARBA" id="ARBA00022723"/>
    </source>
</evidence>
<keyword evidence="5" id="KW-0223">Dioxygenase</keyword>
<evidence type="ECO:0000256" key="6">
    <source>
        <dbReference type="ARBA" id="ARBA00023002"/>
    </source>
</evidence>
<keyword evidence="4" id="KW-0479">Metal-binding</keyword>
<dbReference type="OrthoDB" id="412814at2759"/>
<accession>A0A7M5XAW0</accession>
<dbReference type="PROSITE" id="PS51471">
    <property type="entry name" value="FE2OG_OXY"/>
    <property type="match status" value="1"/>
</dbReference>
<keyword evidence="6" id="KW-0560">Oxidoreductase</keyword>
<keyword evidence="11" id="KW-1185">Reference proteome</keyword>
<reference evidence="10" key="1">
    <citation type="submission" date="2021-01" db="UniProtKB">
        <authorList>
            <consortium name="EnsemblMetazoa"/>
        </authorList>
    </citation>
    <scope>IDENTIFICATION</scope>
</reference>
<evidence type="ECO:0000256" key="2">
    <source>
        <dbReference type="ARBA" id="ARBA00004123"/>
    </source>
</evidence>
<dbReference type="AlphaFoldDB" id="A0A7M5XAW0"/>